<dbReference type="EMBL" id="AFAR01000103">
    <property type="protein sequence ID" value="EGF28228.1"/>
    <property type="molecule type" value="Genomic_DNA"/>
</dbReference>
<reference evidence="2 3" key="1">
    <citation type="journal article" date="2013" name="Mar. Genomics">
        <title>Expression of sulfatases in Rhodopirellula baltica and the diversity of sulfatases in the genus Rhodopirellula.</title>
        <authorList>
            <person name="Wegner C.E."/>
            <person name="Richter-Heitmann T."/>
            <person name="Klindworth A."/>
            <person name="Klockow C."/>
            <person name="Richter M."/>
            <person name="Achstetter T."/>
            <person name="Glockner F.O."/>
            <person name="Harder J."/>
        </authorList>
    </citation>
    <scope>NUCLEOTIDE SEQUENCE [LARGE SCALE GENOMIC DNA]</scope>
    <source>
        <strain evidence="2 3">WH47</strain>
    </source>
</reference>
<organism evidence="2 3">
    <name type="scientific">Rhodopirellula baltica WH47</name>
    <dbReference type="NCBI Taxonomy" id="991778"/>
    <lineage>
        <taxon>Bacteria</taxon>
        <taxon>Pseudomonadati</taxon>
        <taxon>Planctomycetota</taxon>
        <taxon>Planctomycetia</taxon>
        <taxon>Pirellulales</taxon>
        <taxon>Pirellulaceae</taxon>
        <taxon>Rhodopirellula</taxon>
    </lineage>
</organism>
<dbReference type="PATRIC" id="fig|991778.3.peg.1906"/>
<accession>F2AQ30</accession>
<sequence length="515" mass="58722">MAMGTGMAGNPIEYQMPSGSSGRKRWSRPLISLLAWLMVSGLTTSLGLSRNAQADYAIYQIPGTDAGLLLEGETNYNPGGTVTFRHPRGSLYFNARDLQVIQTPTRQTIFKRKSGKILSEKTVENYIKLAQWALQHGMLKECKSLLSDAWKLDPTDEKIKKLASLMVHINRPVPNNSASEAHVRDLIGGSRMEMSRSKHFALFHDPQSEKDAVTKMTRAEMRLELLEKVYESYFLTFALRGFYLRPPNEPLNAVLFSEHKDFLLMERRLEMGLKQIAGFYLPEENVSFFYDSGTTEVFLYLKQLTDKLDEMKEQAKRTRSPNAAHIIRFANTVSLLIDIEHESEDVATVSHEAVHQLAANTGLFPRDGVFIRWVHEGLASYFESSKLAVWSGVGVVDQNRISYYRALEGDPVRGSVEFIVSDLGFIVETALGDQLPAYGQAWALTHYLFTERFDELIRFYGKSRKIPVDTPPKEKGMELVELFNECFGDRVTLELEWRRYMRTLRTDMEQLAEEL</sequence>
<dbReference type="Pfam" id="PF07607">
    <property type="entry name" value="DUF1570"/>
    <property type="match status" value="1"/>
</dbReference>
<proteinExistence type="predicted"/>
<evidence type="ECO:0000259" key="1">
    <source>
        <dbReference type="Pfam" id="PF07607"/>
    </source>
</evidence>
<evidence type="ECO:0000313" key="2">
    <source>
        <dbReference type="EMBL" id="EGF28228.1"/>
    </source>
</evidence>
<dbReference type="AlphaFoldDB" id="F2AQ30"/>
<comment type="caution">
    <text evidence="2">The sequence shown here is derived from an EMBL/GenBank/DDBJ whole genome shotgun (WGS) entry which is preliminary data.</text>
</comment>
<protein>
    <submittedName>
        <fullName evidence="2">Protein containing DUF1570</fullName>
    </submittedName>
</protein>
<dbReference type="Proteomes" id="UP000006222">
    <property type="component" value="Unassembled WGS sequence"/>
</dbReference>
<name>F2AQ30_RHOBT</name>
<feature type="domain" description="DUF1570" evidence="1">
    <location>
        <begin position="345"/>
        <end position="469"/>
    </location>
</feature>
<evidence type="ECO:0000313" key="3">
    <source>
        <dbReference type="Proteomes" id="UP000006222"/>
    </source>
</evidence>
<gene>
    <name evidence="2" type="ORF">RBWH47_04841</name>
</gene>
<dbReference type="InterPro" id="IPR011464">
    <property type="entry name" value="DUF1570"/>
</dbReference>